<comment type="caution">
    <text evidence="1">The sequence shown here is derived from an EMBL/GenBank/DDBJ whole genome shotgun (WGS) entry which is preliminary data.</text>
</comment>
<organism evidence="1 2">
    <name type="scientific">Antrihabitans spumae</name>
    <dbReference type="NCBI Taxonomy" id="3373370"/>
    <lineage>
        <taxon>Bacteria</taxon>
        <taxon>Bacillati</taxon>
        <taxon>Actinomycetota</taxon>
        <taxon>Actinomycetes</taxon>
        <taxon>Mycobacteriales</taxon>
        <taxon>Nocardiaceae</taxon>
        <taxon>Antrihabitans</taxon>
    </lineage>
</organism>
<name>A0ABW7JKJ7_9NOCA</name>
<dbReference type="EMBL" id="JBIMSO010000026">
    <property type="protein sequence ID" value="MFH5207724.1"/>
    <property type="molecule type" value="Genomic_DNA"/>
</dbReference>
<accession>A0ABW7JKJ7</accession>
<evidence type="ECO:0008006" key="3">
    <source>
        <dbReference type="Google" id="ProtNLM"/>
    </source>
</evidence>
<reference evidence="1 2" key="1">
    <citation type="submission" date="2024-10" db="EMBL/GenBank/DDBJ databases">
        <authorList>
            <person name="Riesco R."/>
        </authorList>
    </citation>
    <scope>NUCLEOTIDE SEQUENCE [LARGE SCALE GENOMIC DNA]</scope>
    <source>
        <strain evidence="1 2">NCIMB 15449</strain>
    </source>
</reference>
<dbReference type="RefSeq" id="WP_395113173.1">
    <property type="nucleotide sequence ID" value="NZ_JBIMSO010000026.1"/>
</dbReference>
<evidence type="ECO:0000313" key="1">
    <source>
        <dbReference type="EMBL" id="MFH5207724.1"/>
    </source>
</evidence>
<evidence type="ECO:0000313" key="2">
    <source>
        <dbReference type="Proteomes" id="UP001609175"/>
    </source>
</evidence>
<proteinExistence type="predicted"/>
<gene>
    <name evidence="1" type="ORF">ACHIPZ_05770</name>
</gene>
<dbReference type="Proteomes" id="UP001609175">
    <property type="component" value="Unassembled WGS sequence"/>
</dbReference>
<protein>
    <recommendedName>
        <fullName evidence="3">MCE family protein</fullName>
    </recommendedName>
</protein>
<sequence>MIEGHDAGRSADLAVSHPQGISLVLYRVRAVLDLIDRLGSTLDDISELRKSAQFIADNIAQLGDSAAGIDKSAHDIARDIEGLSKSAAGIDSSAGLLANAMPVIQRLAEIVDPLESTVTRLGRFVDRMPGGRRAAKELDQTARPRSV</sequence>